<proteinExistence type="predicted"/>
<gene>
    <name evidence="1" type="ORF">HOLDEFILI_01649</name>
</gene>
<reference evidence="1 2" key="2">
    <citation type="submission" date="2009-02" db="EMBL/GenBank/DDBJ databases">
        <title>Draft genome sequence of Holdemania filiformis DSM 12042.</title>
        <authorList>
            <person name="Sudarsanam P."/>
            <person name="Ley R."/>
            <person name="Guruge J."/>
            <person name="Turnbaugh P.J."/>
            <person name="Mahowald M."/>
            <person name="Liep D."/>
            <person name="Gordon J."/>
        </authorList>
    </citation>
    <scope>NUCLEOTIDE SEQUENCE [LARGE SCALE GENOMIC DNA]</scope>
    <source>
        <strain evidence="1 2">DSM 12042</strain>
    </source>
</reference>
<name>B9Y755_9FIRM</name>
<dbReference type="STRING" id="545696.HOLDEFILI_01649"/>
<dbReference type="EMBL" id="ACCF01000092">
    <property type="protein sequence ID" value="EEF68187.1"/>
    <property type="molecule type" value="Genomic_DNA"/>
</dbReference>
<protein>
    <submittedName>
        <fullName evidence="1">Uncharacterized protein</fullName>
    </submittedName>
</protein>
<reference evidence="1 2" key="1">
    <citation type="submission" date="2008-12" db="EMBL/GenBank/DDBJ databases">
        <authorList>
            <person name="Fulton L."/>
            <person name="Clifton S."/>
            <person name="Fulton B."/>
            <person name="Xu J."/>
            <person name="Minx P."/>
            <person name="Pepin K.H."/>
            <person name="Johnson M."/>
            <person name="Bhonagiri V."/>
            <person name="Nash W.E."/>
            <person name="Mardis E.R."/>
            <person name="Wilson R.K."/>
        </authorList>
    </citation>
    <scope>NUCLEOTIDE SEQUENCE [LARGE SCALE GENOMIC DNA]</scope>
    <source>
        <strain evidence="1 2">DSM 12042</strain>
    </source>
</reference>
<evidence type="ECO:0000313" key="1">
    <source>
        <dbReference type="EMBL" id="EEF68187.1"/>
    </source>
</evidence>
<comment type="caution">
    <text evidence="1">The sequence shown here is derived from an EMBL/GenBank/DDBJ whole genome shotgun (WGS) entry which is preliminary data.</text>
</comment>
<dbReference type="Proteomes" id="UP000005950">
    <property type="component" value="Unassembled WGS sequence"/>
</dbReference>
<dbReference type="HOGENOM" id="CLU_3310958_0_0_9"/>
<evidence type="ECO:0000313" key="2">
    <source>
        <dbReference type="Proteomes" id="UP000005950"/>
    </source>
</evidence>
<sequence>MELLRHDFYTGKAVETQVDLVATKLLMEVTESRRLKPRT</sequence>
<accession>B9Y755</accession>
<organism evidence="1 2">
    <name type="scientific">Holdemania filiformis DSM 12042</name>
    <dbReference type="NCBI Taxonomy" id="545696"/>
    <lineage>
        <taxon>Bacteria</taxon>
        <taxon>Bacillati</taxon>
        <taxon>Bacillota</taxon>
        <taxon>Erysipelotrichia</taxon>
        <taxon>Erysipelotrichales</taxon>
        <taxon>Erysipelotrichaceae</taxon>
        <taxon>Holdemania</taxon>
    </lineage>
</organism>
<dbReference type="AlphaFoldDB" id="B9Y755"/>